<keyword evidence="1" id="KW-0112">Calmodulin-binding</keyword>
<feature type="compositionally biased region" description="Basic and acidic residues" evidence="4">
    <location>
        <begin position="557"/>
        <end position="584"/>
    </location>
</feature>
<dbReference type="PANTHER" id="PTHR33400:SF2">
    <property type="entry name" value="ZINC FINGER CCCH DOMAIN-CONTAINING PROTEIN 6"/>
    <property type="match status" value="1"/>
</dbReference>
<feature type="region of interest" description="Disordered" evidence="4">
    <location>
        <begin position="1138"/>
        <end position="1165"/>
    </location>
</feature>
<feature type="compositionally biased region" description="Polar residues" evidence="4">
    <location>
        <begin position="733"/>
        <end position="746"/>
    </location>
</feature>
<dbReference type="GO" id="GO:0005516">
    <property type="term" value="F:calmodulin binding"/>
    <property type="evidence" value="ECO:0007669"/>
    <property type="project" value="UniProtKB-KW"/>
</dbReference>
<feature type="compositionally biased region" description="Basic and acidic residues" evidence="4">
    <location>
        <begin position="857"/>
        <end position="866"/>
    </location>
</feature>
<feature type="compositionally biased region" description="Polar residues" evidence="4">
    <location>
        <begin position="1261"/>
        <end position="1278"/>
    </location>
</feature>
<evidence type="ECO:0000256" key="2">
    <source>
        <dbReference type="ARBA" id="ARBA00023125"/>
    </source>
</evidence>
<feature type="domain" description="C3H1-type" evidence="5">
    <location>
        <begin position="1237"/>
        <end position="1264"/>
    </location>
</feature>
<evidence type="ECO:0000313" key="6">
    <source>
        <dbReference type="EMBL" id="KAF9686747.1"/>
    </source>
</evidence>
<dbReference type="PANTHER" id="PTHR33400">
    <property type="entry name" value="ZINC FINGER CCCH DOMAIN-CONTAINING PROTEIN 6-RELATED"/>
    <property type="match status" value="1"/>
</dbReference>
<feature type="region of interest" description="Disordered" evidence="4">
    <location>
        <begin position="425"/>
        <end position="446"/>
    </location>
</feature>
<feature type="compositionally biased region" description="Basic residues" evidence="4">
    <location>
        <begin position="49"/>
        <end position="60"/>
    </location>
</feature>
<dbReference type="Pfam" id="PF00612">
    <property type="entry name" value="IQ"/>
    <property type="match status" value="2"/>
</dbReference>
<feature type="compositionally biased region" description="Polar residues" evidence="4">
    <location>
        <begin position="759"/>
        <end position="770"/>
    </location>
</feature>
<feature type="zinc finger region" description="C3H1-type" evidence="3">
    <location>
        <begin position="1237"/>
        <end position="1264"/>
    </location>
</feature>
<proteinExistence type="predicted"/>
<sequence>MGRSTSCLKIITCGSDSADRDDSPLPEHQLDDVVQISFQSNGSSDKRGWSFRKRSARHRVLSNTIISETAPSSVNKESPEPANLNFQQPDIPPAPEKIAVIQCTDDKPQLSEKPQLPDKPQLSDKLQLSEKPQLSASTDQEVAETIVFTKDENEADDHVEESFVIVIQAAVRGVLAQKELLKLKNVVKLQAAVRGYLVRQHAIGTLRCVQAIVKMQALVRARRARCSPGSYEENEEKESSVIKPNATYTSIEKLVSNSFARQLMESTPKTKPIHIKCDSTKRDSAWNWLERWMSVSSVEPTPQPELITEQLEIEKRENFTSSVQTRVPPEGFCELEDSNSSVEEIALPSESEESVIKSDAFDFKFQVCHPNSPLPVDNLEQPQPETRNKSDAEETSITINSLPNQTIESEVNSKRVIDTLPHKLELDGEQPDQPKHSMKRGASEQLETEGMKFVYGSRKASNPAFIAAQTKFEGLSSTACLNRSSSSSHQDSEVESNMETSGIDTESRTKELDMAENSVPHNSRVQYVGSECGTELSVTSTLDSPDVFEVGAAEFEHEAKVSEEETHNPNRTKDLDVDDKDSSKDLVSTLSRMDQPEKLEDVKGESTDTIVTAESAQEEMNPEKSVTDAKREFKQEEINPEKSVTDVNREFKQERMSPEKSVTDVKRELNLETGGLAYRSSPEASPTSHATVPESQGTPSSQLSVKAKKSRADKSSSSKKRKSLSASKRSPSNPNHDSGARTSVEQLSKDQKNGKRRNSFGSPKPDSTGQEPRDSSSSSSLPRFMQATESARAKLNANNSPRSSPDVQDRDFIKKRQSLPGANGRQGSPRIQRSMSQAQQGAKGNDSHISPSTERMQGPDERHEFASHQALLSSKVRLFLSEDSPSQIRSGAQDHLQAKSSWPTHSAGTEDFLPPGFEGSHPSSQFQIKLEVPVIKWRCPPRFVLNLTWQLVAGEESKEMEVQNQREMRVLEAVYPRPSAIPPNPTFSVDLESYQHSDFQIPLIPITPIEDEDGDASEAPSDVMGPSIAPLSSQAQVLASGFPFFQNGIPSIPNEKPAAGVLPGVEPDAVAAVNTSSEQGSLIDPDLLLKILSNPKLIEKLVTDHGAVANAQNAPKPPLSDPVSSHITLPNPAHIQMNRTESSAQSSLTATSSGSFYTQPNGVPMGVPSSARIPPPGVPSMPAGATQAKDINYYKNLIQQHGGDKQETPQQFGSRYNHQIGTSQDLVISKSRESKHKIMKPCIYFNSSRGCRNGVNCAYQHDSSSQQKGSSIAEVQSSKRMKMDREISS</sequence>
<dbReference type="PROSITE" id="PS50103">
    <property type="entry name" value="ZF_C3H1"/>
    <property type="match status" value="1"/>
</dbReference>
<dbReference type="InterPro" id="IPR000048">
    <property type="entry name" value="IQ_motif_EF-hand-BS"/>
</dbReference>
<feature type="compositionally biased region" description="Basic and acidic residues" evidence="4">
    <location>
        <begin position="621"/>
        <end position="670"/>
    </location>
</feature>
<evidence type="ECO:0000256" key="1">
    <source>
        <dbReference type="ARBA" id="ARBA00022860"/>
    </source>
</evidence>
<dbReference type="SUPFAM" id="SSF52540">
    <property type="entry name" value="P-loop containing nucleoside triphosphate hydrolases"/>
    <property type="match status" value="1"/>
</dbReference>
<feature type="compositionally biased region" description="Polar residues" evidence="4">
    <location>
        <begin position="395"/>
        <end position="410"/>
    </location>
</feature>
<feature type="region of interest" description="Disordered" evidence="4">
    <location>
        <begin position="557"/>
        <end position="866"/>
    </location>
</feature>
<feature type="compositionally biased region" description="Polar residues" evidence="4">
    <location>
        <begin position="124"/>
        <end position="138"/>
    </location>
</feature>
<dbReference type="SMART" id="SM00015">
    <property type="entry name" value="IQ"/>
    <property type="match status" value="3"/>
</dbReference>
<keyword evidence="3" id="KW-0863">Zinc-finger</keyword>
<feature type="compositionally biased region" description="Polar residues" evidence="4">
    <location>
        <begin position="825"/>
        <end position="855"/>
    </location>
</feature>
<feature type="compositionally biased region" description="Low complexity" evidence="4">
    <location>
        <begin position="1142"/>
        <end position="1155"/>
    </location>
</feature>
<feature type="region of interest" description="Disordered" evidence="4">
    <location>
        <begin position="479"/>
        <end position="508"/>
    </location>
</feature>
<feature type="region of interest" description="Disordered" evidence="4">
    <location>
        <begin position="14"/>
        <end position="91"/>
    </location>
</feature>
<dbReference type="EMBL" id="JADGMS010000002">
    <property type="protein sequence ID" value="KAF9686747.1"/>
    <property type="molecule type" value="Genomic_DNA"/>
</dbReference>
<feature type="region of interest" description="Disordered" evidence="4">
    <location>
        <begin position="108"/>
        <end position="138"/>
    </location>
</feature>
<comment type="caution">
    <text evidence="6">The sequence shown here is derived from an EMBL/GenBank/DDBJ whole genome shotgun (WGS) entry which is preliminary data.</text>
</comment>
<evidence type="ECO:0000313" key="7">
    <source>
        <dbReference type="Proteomes" id="UP000657918"/>
    </source>
</evidence>
<dbReference type="Pfam" id="PF13178">
    <property type="entry name" value="DUF4005"/>
    <property type="match status" value="1"/>
</dbReference>
<dbReference type="InterPro" id="IPR027417">
    <property type="entry name" value="P-loop_NTPase"/>
</dbReference>
<feature type="compositionally biased region" description="Polar residues" evidence="4">
    <location>
        <begin position="796"/>
        <end position="806"/>
    </location>
</feature>
<dbReference type="Proteomes" id="UP000657918">
    <property type="component" value="Unassembled WGS sequence"/>
</dbReference>
<dbReference type="GO" id="GO:0003677">
    <property type="term" value="F:DNA binding"/>
    <property type="evidence" value="ECO:0007669"/>
    <property type="project" value="UniProtKB-KW"/>
</dbReference>
<feature type="compositionally biased region" description="Polar residues" evidence="4">
    <location>
        <begin position="682"/>
        <end position="703"/>
    </location>
</feature>
<dbReference type="InterPro" id="IPR025064">
    <property type="entry name" value="DUF4005"/>
</dbReference>
<feature type="compositionally biased region" description="Polar residues" evidence="4">
    <location>
        <begin position="495"/>
        <end position="504"/>
    </location>
</feature>
<evidence type="ECO:0000259" key="5">
    <source>
        <dbReference type="PROSITE" id="PS50103"/>
    </source>
</evidence>
<feature type="compositionally biased region" description="Polar residues" evidence="4">
    <location>
        <begin position="61"/>
        <end position="76"/>
    </location>
</feature>
<gene>
    <name evidence="6" type="ORF">SADUNF_Sadunf02G0021500</name>
</gene>
<evidence type="ECO:0000256" key="4">
    <source>
        <dbReference type="SAM" id="MobiDB-lite"/>
    </source>
</evidence>
<keyword evidence="7" id="KW-1185">Reference proteome</keyword>
<feature type="region of interest" description="Disordered" evidence="4">
    <location>
        <begin position="1261"/>
        <end position="1289"/>
    </location>
</feature>
<name>A0A835THH4_9ROSI</name>
<dbReference type="PROSITE" id="PS50096">
    <property type="entry name" value="IQ"/>
    <property type="match status" value="2"/>
</dbReference>
<feature type="region of interest" description="Disordered" evidence="4">
    <location>
        <begin position="372"/>
        <end position="413"/>
    </location>
</feature>
<keyword evidence="3" id="KW-0479">Metal-binding</keyword>
<feature type="region of interest" description="Disordered" evidence="4">
    <location>
        <begin position="889"/>
        <end position="909"/>
    </location>
</feature>
<evidence type="ECO:0000256" key="3">
    <source>
        <dbReference type="PROSITE-ProRule" id="PRU00723"/>
    </source>
</evidence>
<dbReference type="InterPro" id="IPR000571">
    <property type="entry name" value="Znf_CCCH"/>
</dbReference>
<dbReference type="Gene3D" id="1.20.5.190">
    <property type="match status" value="1"/>
</dbReference>
<dbReference type="OrthoDB" id="1747078at2759"/>
<keyword evidence="3" id="KW-0862">Zinc</keyword>
<feature type="compositionally biased region" description="Basic and acidic residues" evidence="4">
    <location>
        <begin position="594"/>
        <end position="606"/>
    </location>
</feature>
<feature type="compositionally biased region" description="Polar residues" evidence="4">
    <location>
        <begin position="898"/>
        <end position="907"/>
    </location>
</feature>
<feature type="compositionally biased region" description="Basic and acidic residues" evidence="4">
    <location>
        <begin position="17"/>
        <end position="31"/>
    </location>
</feature>
<reference evidence="6 7" key="1">
    <citation type="submission" date="2020-10" db="EMBL/GenBank/DDBJ databases">
        <title>Plant Genome Project.</title>
        <authorList>
            <person name="Zhang R.-G."/>
        </authorList>
    </citation>
    <scope>NUCLEOTIDE SEQUENCE [LARGE SCALE GENOMIC DNA]</scope>
    <source>
        <strain evidence="6">FAFU-HL-1</strain>
        <tissue evidence="6">Leaf</tissue>
    </source>
</reference>
<organism evidence="6 7">
    <name type="scientific">Salix dunnii</name>
    <dbReference type="NCBI Taxonomy" id="1413687"/>
    <lineage>
        <taxon>Eukaryota</taxon>
        <taxon>Viridiplantae</taxon>
        <taxon>Streptophyta</taxon>
        <taxon>Embryophyta</taxon>
        <taxon>Tracheophyta</taxon>
        <taxon>Spermatophyta</taxon>
        <taxon>Magnoliopsida</taxon>
        <taxon>eudicotyledons</taxon>
        <taxon>Gunneridae</taxon>
        <taxon>Pentapetalae</taxon>
        <taxon>rosids</taxon>
        <taxon>fabids</taxon>
        <taxon>Malpighiales</taxon>
        <taxon>Salicaceae</taxon>
        <taxon>Saliceae</taxon>
        <taxon>Salix</taxon>
    </lineage>
</organism>
<accession>A0A835THH4</accession>
<dbReference type="GO" id="GO:0008270">
    <property type="term" value="F:zinc ion binding"/>
    <property type="evidence" value="ECO:0007669"/>
    <property type="project" value="UniProtKB-KW"/>
</dbReference>
<keyword evidence="2" id="KW-0238">DNA-binding</keyword>
<protein>
    <recommendedName>
        <fullName evidence="5">C3H1-type domain-containing protein</fullName>
    </recommendedName>
</protein>